<keyword evidence="2" id="KW-1185">Reference proteome</keyword>
<dbReference type="GeneID" id="10823501"/>
<evidence type="ECO:0008006" key="3">
    <source>
        <dbReference type="Google" id="ProtNLM"/>
    </source>
</evidence>
<dbReference type="GO" id="GO:0003677">
    <property type="term" value="F:DNA binding"/>
    <property type="evidence" value="ECO:0007669"/>
    <property type="project" value="InterPro"/>
</dbReference>
<accession>F7XKC4</accession>
<dbReference type="InterPro" id="IPR010982">
    <property type="entry name" value="Lambda_DNA-bd_dom_sf"/>
</dbReference>
<dbReference type="PANTHER" id="PTHR40730">
    <property type="entry name" value="TRANSCRIPTIONAL REGULATOR PROTEIN-LIKE PROTEIN"/>
    <property type="match status" value="1"/>
</dbReference>
<name>F7XKC4_METZD</name>
<sequence>MKTSCEIMVQKILPAIRVELTRSLIMDYGCNQQRVAEMLGLSRAAVSQYMSEKRGADIGFSEETQKEISKLASRLMEGISEKEKVTGMCHVCKFVQKSGWLYKKGVLEEYGCVMCGDSE</sequence>
<dbReference type="STRING" id="679901.Mzhil_1857"/>
<dbReference type="PANTHER" id="PTHR40730:SF5">
    <property type="entry name" value="HTH CRO_C1-TYPE DOMAIN-CONTAINING PROTEIN"/>
    <property type="match status" value="1"/>
</dbReference>
<dbReference type="Gene3D" id="1.10.260.40">
    <property type="entry name" value="lambda repressor-like DNA-binding domains"/>
    <property type="match status" value="1"/>
</dbReference>
<evidence type="ECO:0000313" key="1">
    <source>
        <dbReference type="EMBL" id="AEH61692.1"/>
    </source>
</evidence>
<dbReference type="AlphaFoldDB" id="F7XKC4"/>
<dbReference type="HOGENOM" id="CLU_133047_1_0_2"/>
<evidence type="ECO:0000313" key="2">
    <source>
        <dbReference type="Proteomes" id="UP000006622"/>
    </source>
</evidence>
<dbReference type="OrthoDB" id="42697at2157"/>
<dbReference type="KEGG" id="mzh:Mzhil_1857"/>
<organism evidence="1 2">
    <name type="scientific">Methanosalsum zhilinae (strain DSM 4017 / NBRC 107636 / OCM 62 / WeN5)</name>
    <name type="common">Methanohalophilus zhilinae</name>
    <dbReference type="NCBI Taxonomy" id="679901"/>
    <lineage>
        <taxon>Archaea</taxon>
        <taxon>Methanobacteriati</taxon>
        <taxon>Methanobacteriota</taxon>
        <taxon>Stenosarchaea group</taxon>
        <taxon>Methanomicrobia</taxon>
        <taxon>Methanosarcinales</taxon>
        <taxon>Methanosarcinaceae</taxon>
        <taxon>Methanosalsum</taxon>
    </lineage>
</organism>
<protein>
    <recommendedName>
        <fullName evidence="3">Transcriptional regulator protein</fullName>
    </recommendedName>
</protein>
<proteinExistence type="predicted"/>
<dbReference type="RefSeq" id="WP_013899128.1">
    <property type="nucleotide sequence ID" value="NC_015676.1"/>
</dbReference>
<dbReference type="EMBL" id="CP002101">
    <property type="protein sequence ID" value="AEH61692.1"/>
    <property type="molecule type" value="Genomic_DNA"/>
</dbReference>
<dbReference type="Proteomes" id="UP000006622">
    <property type="component" value="Chromosome"/>
</dbReference>
<gene>
    <name evidence="1" type="ordered locus">Mzhil_1857</name>
</gene>
<reference evidence="1 2" key="1">
    <citation type="submission" date="2010-07" db="EMBL/GenBank/DDBJ databases">
        <title>The complete genome of Methanosalsum zhilinae DSM 4017.</title>
        <authorList>
            <consortium name="US DOE Joint Genome Institute (JGI-PGF)"/>
            <person name="Lucas S."/>
            <person name="Copeland A."/>
            <person name="Lapidus A."/>
            <person name="Glavina del Rio T."/>
            <person name="Dalin E."/>
            <person name="Tice H."/>
            <person name="Bruce D."/>
            <person name="Goodwin L."/>
            <person name="Pitluck S."/>
            <person name="Kyrpides N."/>
            <person name="Mavromatis K."/>
            <person name="Ovchinnikova G."/>
            <person name="Daligault H."/>
            <person name="Detter J.C."/>
            <person name="Han C."/>
            <person name="Tapia R."/>
            <person name="Larimer F."/>
            <person name="Land M."/>
            <person name="Hauser L."/>
            <person name="Markowitz V."/>
            <person name="Cheng J.-F."/>
            <person name="Hugenholtz P."/>
            <person name="Woyke T."/>
            <person name="Wu D."/>
            <person name="Spring S."/>
            <person name="Schueler E."/>
            <person name="Brambilla E."/>
            <person name="Klenk H.-P."/>
            <person name="Eisen J.A."/>
        </authorList>
    </citation>
    <scope>NUCLEOTIDE SEQUENCE [LARGE SCALE GENOMIC DNA]</scope>
    <source>
        <strain evidence="2">DSM 4017 / NBRC 107636 / OCM 62 / WeN5</strain>
    </source>
</reference>
<dbReference type="SUPFAM" id="SSF47413">
    <property type="entry name" value="lambda repressor-like DNA-binding domains"/>
    <property type="match status" value="1"/>
</dbReference>